<sequence length="410" mass="46422">MRTFNFLTICGLILITLTGLMNHLEAQSIRTDDQDIQPLDLKEGSRITFVGNSLFEQAQPYGIQEFMLLSAWPDKRLTFRNLGWSGDTAEGSARSYISTPPQPYDLLIQQILATAPDVVVIAYGGMEAYEGLNGLKKFEDNLIRLIDTIHSMEAQPVLVTPIPQIPIEKINVNVKERNDNLALYTQKIKEIAHKKDLLVADLFNNFQQIGQTAYTENGIHLNESGYYQAGKMLLSSLGHKDPVWNIDVNSKTNEINASGDLKITDPGINRKGLEFTVHDKHLPHPGHIKTQSGRTLVIQGLHKGVYTLLVDQQNIVSATAKAWANGVQITQGPAFDKARQIREKLIQINDLYFQAYRPLNRTYLVGMRLHEQEQNAYELEVNNLFINRLEDQIALLLNQDPNHYQLKRIK</sequence>
<feature type="domain" description="SGNH hydrolase-type esterase" evidence="1">
    <location>
        <begin position="69"/>
        <end position="226"/>
    </location>
</feature>
<dbReference type="InterPro" id="IPR013830">
    <property type="entry name" value="SGNH_hydro"/>
</dbReference>
<evidence type="ECO:0000259" key="1">
    <source>
        <dbReference type="Pfam" id="PF13472"/>
    </source>
</evidence>
<evidence type="ECO:0000313" key="3">
    <source>
        <dbReference type="Proteomes" id="UP000753961"/>
    </source>
</evidence>
<protein>
    <submittedName>
        <fullName evidence="2">SGNH/GDSL hydrolase family protein</fullName>
    </submittedName>
</protein>
<dbReference type="AlphaFoldDB" id="A0A953HXR7"/>
<dbReference type="PANTHER" id="PTHR14209">
    <property type="entry name" value="ISOAMYL ACETATE-HYDROLYZING ESTERASE 1"/>
    <property type="match status" value="1"/>
</dbReference>
<reference evidence="2" key="1">
    <citation type="submission" date="2021-06" db="EMBL/GenBank/DDBJ databases">
        <title>44 bacteria genomes isolated from Dapeng, Shenzhen.</title>
        <authorList>
            <person name="Zheng W."/>
            <person name="Yu S."/>
            <person name="Huang Y."/>
        </authorList>
    </citation>
    <scope>NUCLEOTIDE SEQUENCE</scope>
    <source>
        <strain evidence="2">DP5N28-2</strain>
    </source>
</reference>
<dbReference type="Gene3D" id="3.40.50.1110">
    <property type="entry name" value="SGNH hydrolase"/>
    <property type="match status" value="1"/>
</dbReference>
<dbReference type="SUPFAM" id="SSF52266">
    <property type="entry name" value="SGNH hydrolase"/>
    <property type="match status" value="1"/>
</dbReference>
<dbReference type="InterPro" id="IPR036514">
    <property type="entry name" value="SGNH_hydro_sf"/>
</dbReference>
<accession>A0A953HXR7</accession>
<organism evidence="2 3">
    <name type="scientific">Membranihabitans marinus</name>
    <dbReference type="NCBI Taxonomy" id="1227546"/>
    <lineage>
        <taxon>Bacteria</taxon>
        <taxon>Pseudomonadati</taxon>
        <taxon>Bacteroidota</taxon>
        <taxon>Saprospiria</taxon>
        <taxon>Saprospirales</taxon>
        <taxon>Saprospiraceae</taxon>
        <taxon>Membranihabitans</taxon>
    </lineage>
</organism>
<gene>
    <name evidence="2" type="ORF">KUV50_10635</name>
</gene>
<dbReference type="GO" id="GO:0016788">
    <property type="term" value="F:hydrolase activity, acting on ester bonds"/>
    <property type="evidence" value="ECO:0007669"/>
    <property type="project" value="UniProtKB-ARBA"/>
</dbReference>
<keyword evidence="2" id="KW-0378">Hydrolase</keyword>
<dbReference type="RefSeq" id="WP_222580126.1">
    <property type="nucleotide sequence ID" value="NZ_JAHVHU010000009.1"/>
</dbReference>
<dbReference type="EMBL" id="JAHVHU010000009">
    <property type="protein sequence ID" value="MBY5958591.1"/>
    <property type="molecule type" value="Genomic_DNA"/>
</dbReference>
<dbReference type="InterPro" id="IPR045136">
    <property type="entry name" value="Iah1-like"/>
</dbReference>
<dbReference type="Proteomes" id="UP000753961">
    <property type="component" value="Unassembled WGS sequence"/>
</dbReference>
<comment type="caution">
    <text evidence="2">The sequence shown here is derived from an EMBL/GenBank/DDBJ whole genome shotgun (WGS) entry which is preliminary data.</text>
</comment>
<dbReference type="CDD" id="cd01834">
    <property type="entry name" value="SGNH_hydrolase_like_2"/>
    <property type="match status" value="1"/>
</dbReference>
<proteinExistence type="predicted"/>
<dbReference type="Pfam" id="PF13472">
    <property type="entry name" value="Lipase_GDSL_2"/>
    <property type="match status" value="1"/>
</dbReference>
<keyword evidence="3" id="KW-1185">Reference proteome</keyword>
<dbReference type="PANTHER" id="PTHR14209:SF19">
    <property type="entry name" value="ISOAMYL ACETATE-HYDROLYZING ESTERASE 1 HOMOLOG"/>
    <property type="match status" value="1"/>
</dbReference>
<evidence type="ECO:0000313" key="2">
    <source>
        <dbReference type="EMBL" id="MBY5958591.1"/>
    </source>
</evidence>
<name>A0A953HXR7_9BACT</name>